<organism evidence="10 11">
    <name type="scientific">Saccharopolyspora montiporae</name>
    <dbReference type="NCBI Taxonomy" id="2781240"/>
    <lineage>
        <taxon>Bacteria</taxon>
        <taxon>Bacillati</taxon>
        <taxon>Actinomycetota</taxon>
        <taxon>Actinomycetes</taxon>
        <taxon>Pseudonocardiales</taxon>
        <taxon>Pseudonocardiaceae</taxon>
        <taxon>Saccharopolyspora</taxon>
    </lineage>
</organism>
<evidence type="ECO:0000256" key="4">
    <source>
        <dbReference type="ARBA" id="ARBA00022475"/>
    </source>
</evidence>
<evidence type="ECO:0000256" key="2">
    <source>
        <dbReference type="ARBA" id="ARBA00005658"/>
    </source>
</evidence>
<feature type="transmembrane region" description="Helical" evidence="9">
    <location>
        <begin position="208"/>
        <end position="230"/>
    </location>
</feature>
<feature type="transmembrane region" description="Helical" evidence="9">
    <location>
        <begin position="488"/>
        <end position="508"/>
    </location>
</feature>
<dbReference type="PANTHER" id="PTHR30047">
    <property type="entry name" value="HIGH-AFFINITY CHOLINE TRANSPORT PROTEIN-RELATED"/>
    <property type="match status" value="1"/>
</dbReference>
<evidence type="ECO:0000313" key="10">
    <source>
        <dbReference type="EMBL" id="MBE9373681.1"/>
    </source>
</evidence>
<dbReference type="InterPro" id="IPR000060">
    <property type="entry name" value="BCCT_transptr"/>
</dbReference>
<reference evidence="10" key="1">
    <citation type="submission" date="2020-10" db="EMBL/GenBank/DDBJ databases">
        <title>Diversity and distribution of actinomycetes associated with coral in the coast of Hainan.</title>
        <authorList>
            <person name="Li F."/>
        </authorList>
    </citation>
    <scope>NUCLEOTIDE SEQUENCE</scope>
    <source>
        <strain evidence="10">HNM0983</strain>
    </source>
</reference>
<feature type="transmembrane region" description="Helical" evidence="9">
    <location>
        <begin position="423"/>
        <end position="444"/>
    </location>
</feature>
<feature type="transmembrane region" description="Helical" evidence="9">
    <location>
        <begin position="242"/>
        <end position="266"/>
    </location>
</feature>
<dbReference type="Proteomes" id="UP000598360">
    <property type="component" value="Unassembled WGS sequence"/>
</dbReference>
<evidence type="ECO:0000256" key="1">
    <source>
        <dbReference type="ARBA" id="ARBA00004651"/>
    </source>
</evidence>
<keyword evidence="4" id="KW-1003">Cell membrane</keyword>
<dbReference type="PANTHER" id="PTHR30047:SF7">
    <property type="entry name" value="HIGH-AFFINITY CHOLINE TRANSPORT PROTEIN"/>
    <property type="match status" value="1"/>
</dbReference>
<keyword evidence="5 9" id="KW-0812">Transmembrane</keyword>
<comment type="caution">
    <text evidence="10">The sequence shown here is derived from an EMBL/GenBank/DDBJ whole genome shotgun (WGS) entry which is preliminary data.</text>
</comment>
<feature type="transmembrane region" description="Helical" evidence="9">
    <location>
        <begin position="25"/>
        <end position="43"/>
    </location>
</feature>
<feature type="transmembrane region" description="Helical" evidence="9">
    <location>
        <begin position="63"/>
        <end position="83"/>
    </location>
</feature>
<feature type="transmembrane region" description="Helical" evidence="9">
    <location>
        <begin position="366"/>
        <end position="389"/>
    </location>
</feature>
<keyword evidence="11" id="KW-1185">Reference proteome</keyword>
<dbReference type="PROSITE" id="PS01303">
    <property type="entry name" value="BCCT"/>
    <property type="match status" value="1"/>
</dbReference>
<keyword evidence="7 9" id="KW-0472">Membrane</keyword>
<name>A0A929B7J1_9PSEU</name>
<evidence type="ECO:0000256" key="8">
    <source>
        <dbReference type="SAM" id="MobiDB-lite"/>
    </source>
</evidence>
<dbReference type="GO" id="GO:0005886">
    <property type="term" value="C:plasma membrane"/>
    <property type="evidence" value="ECO:0007669"/>
    <property type="project" value="UniProtKB-SubCell"/>
</dbReference>
<dbReference type="InterPro" id="IPR018093">
    <property type="entry name" value="BCCT_CS"/>
</dbReference>
<feature type="transmembrane region" description="Helical" evidence="9">
    <location>
        <begin position="456"/>
        <end position="476"/>
    </location>
</feature>
<evidence type="ECO:0000256" key="9">
    <source>
        <dbReference type="SAM" id="Phobius"/>
    </source>
</evidence>
<evidence type="ECO:0000256" key="3">
    <source>
        <dbReference type="ARBA" id="ARBA00022448"/>
    </source>
</evidence>
<feature type="transmembrane region" description="Helical" evidence="9">
    <location>
        <begin position="159"/>
        <end position="177"/>
    </location>
</feature>
<gene>
    <name evidence="10" type="ORF">IQ251_04370</name>
</gene>
<evidence type="ECO:0000256" key="7">
    <source>
        <dbReference type="ARBA" id="ARBA00023136"/>
    </source>
</evidence>
<feature type="transmembrane region" description="Helical" evidence="9">
    <location>
        <begin position="278"/>
        <end position="301"/>
    </location>
</feature>
<dbReference type="GO" id="GO:0022857">
    <property type="term" value="F:transmembrane transporter activity"/>
    <property type="evidence" value="ECO:0007669"/>
    <property type="project" value="InterPro"/>
</dbReference>
<evidence type="ECO:0000256" key="6">
    <source>
        <dbReference type="ARBA" id="ARBA00022989"/>
    </source>
</evidence>
<keyword evidence="6 9" id="KW-1133">Transmembrane helix</keyword>
<comment type="similarity">
    <text evidence="2">Belongs to the BCCT transporter (TC 2.A.15) family.</text>
</comment>
<evidence type="ECO:0000313" key="11">
    <source>
        <dbReference type="Proteomes" id="UP000598360"/>
    </source>
</evidence>
<dbReference type="AlphaFoldDB" id="A0A929B7J1"/>
<feature type="region of interest" description="Disordered" evidence="8">
    <location>
        <begin position="1"/>
        <end position="20"/>
    </location>
</feature>
<feature type="transmembrane region" description="Helical" evidence="9">
    <location>
        <begin position="336"/>
        <end position="354"/>
    </location>
</feature>
<keyword evidence="3" id="KW-0813">Transport</keyword>
<feature type="transmembrane region" description="Helical" evidence="9">
    <location>
        <begin position="103"/>
        <end position="124"/>
    </location>
</feature>
<proteinExistence type="inferred from homology"/>
<comment type="subcellular location">
    <subcellularLocation>
        <location evidence="1">Cell membrane</location>
        <topology evidence="1">Multi-pass membrane protein</topology>
    </subcellularLocation>
</comment>
<protein>
    <submittedName>
        <fullName evidence="10">BCCT family transporter</fullName>
    </submittedName>
</protein>
<dbReference type="Pfam" id="PF02028">
    <property type="entry name" value="BCCT"/>
    <property type="match status" value="1"/>
</dbReference>
<dbReference type="NCBIfam" id="TIGR00842">
    <property type="entry name" value="bcct"/>
    <property type="match status" value="1"/>
</dbReference>
<evidence type="ECO:0000256" key="5">
    <source>
        <dbReference type="ARBA" id="ARBA00022692"/>
    </source>
</evidence>
<sequence>MVMAEHGAHSPVSGEETDRPRTDRVVFGATAALVLGFLAWGITSPDTLGSAAEAALAWSVDDIGWAFVLAATGFVLFVLWLAVSRCGAIPLGRDGERPEFHTLSWITMMFSAGMGVGLMFFGMAEPLSHYVAPPPGTVEPGSDAAVEISLATSLFHWTLHPWAIYGVVGLTIAYGSFRRGRAQLISAAFVPLLGERTAGGPLGKVIDVLALFATLFGSAASLGIGALQIRSGMQAAGWLGDVGYTVLVLIIVVLVVCFVASAVSGITRGIQWLSNINMALAAVLAVFVFVVGPTVLVLNLLPTAIGYYVRDFAEMAARSGWNGGDAIDDWLGSWTIFYWAWWISWAPFVGTFLARISRGRTIRQFVGGAMLVPSGVSVVWFVTLGGSAIGLQRSGVDVAAAGDEDAQTFAVIDALPLSEVTTVLVVVLVAIFCITGASASVVMGKFSQRGSLSPRTWVIVFWGIATGATAATMLVSGGTQGLEGVQNLTFLASVPFAVVMVLMCVSLYRDLRTDPLLRPAGDETEPGGALDR</sequence>
<accession>A0A929B7J1</accession>
<dbReference type="EMBL" id="JADEYC010000007">
    <property type="protein sequence ID" value="MBE9373681.1"/>
    <property type="molecule type" value="Genomic_DNA"/>
</dbReference>